<reference evidence="8 9" key="1">
    <citation type="submission" date="2012-08" db="EMBL/GenBank/DDBJ databases">
        <title>Oryza genome evolution.</title>
        <authorList>
            <person name="Wing R.A."/>
        </authorList>
    </citation>
    <scope>NUCLEOTIDE SEQUENCE</scope>
</reference>
<sequence length="407" mass="43293">MEGFSRDLLGGIGRGEGGDGERGKQKLPPRSDDVEGEEEVELNLGLSLGGRFGLDRKGEKLARSSSVAAIFAAPEEAAPPAPPSALFRTSSLPTAAAAAEAAKNPGLDDLICYRQEAEPSARLPVTASGSPSSGSSDGGEGRMLEVNMTDNLMRTNSLPAGIEDEWRKRKEAQSLKRLEVKRKRIERRNSLTSNVSKEAVGQILEEMNTKVDKVESCDDDPTGNKKTGGKVNHSSDKIRCTGLPPVHRAASTQQRGSLLIKQNPAVQGTASVEEHNAPSAVAPPTEHPDGAVTATPVSALAVRAVALASRVEQLHGTGRVAERAKSMGDVEQVMMQEMPCVCTKGLPNGRRVEGFLYKYRKGEEVRIVCVCHGSFLTPAEFVKHAGGGDVANPLRHIVVNPISPSLF</sequence>
<feature type="region of interest" description="Disordered" evidence="5">
    <location>
        <begin position="265"/>
        <end position="292"/>
    </location>
</feature>
<dbReference type="InterPro" id="IPR032308">
    <property type="entry name" value="TDBD"/>
</dbReference>
<dbReference type="Proteomes" id="UP000032180">
    <property type="component" value="Chromosome 3"/>
</dbReference>
<dbReference type="eggNOG" id="ENOG502QW6K">
    <property type="taxonomic scope" value="Eukaryota"/>
</dbReference>
<keyword evidence="9" id="KW-1185">Reference proteome</keyword>
<keyword evidence="3 4" id="KW-0539">Nucleus</keyword>
<accession>A0A0D9VR73</accession>
<dbReference type="GO" id="GO:0045892">
    <property type="term" value="P:negative regulation of DNA-templated transcription"/>
    <property type="evidence" value="ECO:0007669"/>
    <property type="project" value="TreeGrafter"/>
</dbReference>
<dbReference type="Pfam" id="PF16135">
    <property type="entry name" value="TDBD"/>
    <property type="match status" value="1"/>
</dbReference>
<comment type="function">
    <text evidence="4">Acts as a negative regulator of abscisic acid (ABA) response.</text>
</comment>
<dbReference type="PANTHER" id="PTHR31413:SF49">
    <property type="entry name" value="NINJA-FAMILY PROTEIN MODD"/>
    <property type="match status" value="1"/>
</dbReference>
<comment type="subcellular location">
    <subcellularLocation>
        <location evidence="1 4">Nucleus</location>
    </subcellularLocation>
</comment>
<evidence type="ECO:0000259" key="6">
    <source>
        <dbReference type="Pfam" id="PF07897"/>
    </source>
</evidence>
<dbReference type="InterPro" id="IPR012463">
    <property type="entry name" value="Ninja_motif"/>
</dbReference>
<feature type="compositionally biased region" description="Basic and acidic residues" evidence="5">
    <location>
        <begin position="16"/>
        <end position="33"/>
    </location>
</feature>
<feature type="domain" description="Ethylene-responsive binding factor-associated repression" evidence="6">
    <location>
        <begin position="36"/>
        <end position="69"/>
    </location>
</feature>
<organism evidence="8 9">
    <name type="scientific">Leersia perrieri</name>
    <dbReference type="NCBI Taxonomy" id="77586"/>
    <lineage>
        <taxon>Eukaryota</taxon>
        <taxon>Viridiplantae</taxon>
        <taxon>Streptophyta</taxon>
        <taxon>Embryophyta</taxon>
        <taxon>Tracheophyta</taxon>
        <taxon>Spermatophyta</taxon>
        <taxon>Magnoliopsida</taxon>
        <taxon>Liliopsida</taxon>
        <taxon>Poales</taxon>
        <taxon>Poaceae</taxon>
        <taxon>BOP clade</taxon>
        <taxon>Oryzoideae</taxon>
        <taxon>Oryzeae</taxon>
        <taxon>Oryzinae</taxon>
        <taxon>Leersia</taxon>
    </lineage>
</organism>
<evidence type="ECO:0000259" key="7">
    <source>
        <dbReference type="Pfam" id="PF16135"/>
    </source>
</evidence>
<dbReference type="EnsemblPlants" id="LPERR03G07560.1">
    <property type="protein sequence ID" value="LPERR03G07560.1"/>
    <property type="gene ID" value="LPERR03G07560"/>
</dbReference>
<proteinExistence type="inferred from homology"/>
<evidence type="ECO:0000256" key="4">
    <source>
        <dbReference type="RuleBase" id="RU369029"/>
    </source>
</evidence>
<dbReference type="HOGENOM" id="CLU_034695_0_0_1"/>
<dbReference type="InterPro" id="IPR032310">
    <property type="entry name" value="NLS_NINJA_AFP-like"/>
</dbReference>
<feature type="region of interest" description="Disordered" evidence="5">
    <location>
        <begin position="119"/>
        <end position="143"/>
    </location>
</feature>
<evidence type="ECO:0000256" key="1">
    <source>
        <dbReference type="ARBA" id="ARBA00004123"/>
    </source>
</evidence>
<evidence type="ECO:0000256" key="3">
    <source>
        <dbReference type="ARBA" id="ARBA00023242"/>
    </source>
</evidence>
<dbReference type="PANTHER" id="PTHR31413">
    <property type="entry name" value="AFP HOMOLOG 2"/>
    <property type="match status" value="1"/>
</dbReference>
<reference evidence="8" key="3">
    <citation type="submission" date="2015-04" db="UniProtKB">
        <authorList>
            <consortium name="EnsemblPlants"/>
        </authorList>
    </citation>
    <scope>IDENTIFICATION</scope>
</reference>
<evidence type="ECO:0000256" key="5">
    <source>
        <dbReference type="SAM" id="MobiDB-lite"/>
    </source>
</evidence>
<dbReference type="STRING" id="77586.A0A0D9VR73"/>
<comment type="similarity">
    <text evidence="2 4">Belongs to the Ninja family.</text>
</comment>
<dbReference type="Gramene" id="LPERR03G07560.1">
    <property type="protein sequence ID" value="LPERR03G07560.1"/>
    <property type="gene ID" value="LPERR03G07560"/>
</dbReference>
<evidence type="ECO:0000313" key="8">
    <source>
        <dbReference type="EnsemblPlants" id="LPERR03G07560.1"/>
    </source>
</evidence>
<reference evidence="9" key="2">
    <citation type="submission" date="2013-12" db="EMBL/GenBank/DDBJ databases">
        <authorList>
            <person name="Yu Y."/>
            <person name="Lee S."/>
            <person name="de Baynast K."/>
            <person name="Wissotski M."/>
            <person name="Liu L."/>
            <person name="Talag J."/>
            <person name="Goicoechea J."/>
            <person name="Angelova A."/>
            <person name="Jetty R."/>
            <person name="Kudrna D."/>
            <person name="Golser W."/>
            <person name="Rivera L."/>
            <person name="Zhang J."/>
            <person name="Wing R."/>
        </authorList>
    </citation>
    <scope>NUCLEOTIDE SEQUENCE</scope>
</reference>
<dbReference type="Pfam" id="PF07897">
    <property type="entry name" value="EAR"/>
    <property type="match status" value="1"/>
</dbReference>
<feature type="region of interest" description="Disordered" evidence="5">
    <location>
        <begin position="1"/>
        <end position="38"/>
    </location>
</feature>
<dbReference type="GO" id="GO:0007165">
    <property type="term" value="P:signal transduction"/>
    <property type="evidence" value="ECO:0007669"/>
    <property type="project" value="InterPro"/>
</dbReference>
<dbReference type="GO" id="GO:0005634">
    <property type="term" value="C:nucleus"/>
    <property type="evidence" value="ECO:0007669"/>
    <property type="project" value="UniProtKB-SubCell"/>
</dbReference>
<name>A0A0D9VR73_9ORYZ</name>
<evidence type="ECO:0000256" key="2">
    <source>
        <dbReference type="ARBA" id="ARBA00006081"/>
    </source>
</evidence>
<protein>
    <recommendedName>
        <fullName evidence="4">Ninja-family protein</fullName>
    </recommendedName>
    <alternativeName>
        <fullName evidence="4">ABI-binding protein</fullName>
    </alternativeName>
</protein>
<dbReference type="AlphaFoldDB" id="A0A0D9VR73"/>
<dbReference type="InterPro" id="IPR031307">
    <property type="entry name" value="Ninja_fam"/>
</dbReference>
<dbReference type="Pfam" id="PF16136">
    <property type="entry name" value="NLS_NINJA_AFP"/>
    <property type="match status" value="1"/>
</dbReference>
<feature type="domain" description="Tify" evidence="7">
    <location>
        <begin position="366"/>
        <end position="398"/>
    </location>
</feature>
<evidence type="ECO:0000313" key="9">
    <source>
        <dbReference type="Proteomes" id="UP000032180"/>
    </source>
</evidence>
<feature type="region of interest" description="Disordered" evidence="5">
    <location>
        <begin position="214"/>
        <end position="243"/>
    </location>
</feature>